<proteinExistence type="predicted"/>
<dbReference type="CDD" id="cd01427">
    <property type="entry name" value="HAD_like"/>
    <property type="match status" value="1"/>
</dbReference>
<protein>
    <submittedName>
        <fullName evidence="1">HAD family hydrolase</fullName>
        <ecNumber evidence="1">3.-.-.-</ecNumber>
    </submittedName>
</protein>
<dbReference type="InterPro" id="IPR006439">
    <property type="entry name" value="HAD-SF_hydro_IA"/>
</dbReference>
<keyword evidence="1" id="KW-0378">Hydrolase</keyword>
<dbReference type="PANTHER" id="PTHR43434">
    <property type="entry name" value="PHOSPHOGLYCOLATE PHOSPHATASE"/>
    <property type="match status" value="1"/>
</dbReference>
<comment type="caution">
    <text evidence="1">The sequence shown here is derived from an EMBL/GenBank/DDBJ whole genome shotgun (WGS) entry which is preliminary data.</text>
</comment>
<accession>A0ABV8HDR1</accession>
<gene>
    <name evidence="1" type="ORF">ACFO3J_01715</name>
</gene>
<sequence>MTSAYNGPSAARLQALLARAACLLLDFDGPVCRLFQGYPSGDIAADLRAYLAERGSPVKDPGLITGTNPHEILRATTNGELAAGLELLLAEAEEVAAHSAEPTPLAARFIRTAAGSGRVLAITTNNAPAAVAVYLKEHGLEGFFGQRIFGRSTRDPALMKPHPDCLLRAIETLGVRPGDCLMIGDSAADAAAAKAAHVPFLGYARSADRVARLRTVDPHPVVIGMPGLVAAIEGAARPTA</sequence>
<dbReference type="InterPro" id="IPR036412">
    <property type="entry name" value="HAD-like_sf"/>
</dbReference>
<dbReference type="SUPFAM" id="SSF56784">
    <property type="entry name" value="HAD-like"/>
    <property type="match status" value="1"/>
</dbReference>
<dbReference type="InterPro" id="IPR023214">
    <property type="entry name" value="HAD_sf"/>
</dbReference>
<dbReference type="InterPro" id="IPR050155">
    <property type="entry name" value="HAD-like_hydrolase_sf"/>
</dbReference>
<dbReference type="EMBL" id="JBHSBB010000002">
    <property type="protein sequence ID" value="MFC4030185.1"/>
    <property type="molecule type" value="Genomic_DNA"/>
</dbReference>
<dbReference type="Pfam" id="PF00702">
    <property type="entry name" value="Hydrolase"/>
    <property type="match status" value="1"/>
</dbReference>
<name>A0ABV8HDR1_9ACTN</name>
<evidence type="ECO:0000313" key="1">
    <source>
        <dbReference type="EMBL" id="MFC4030185.1"/>
    </source>
</evidence>
<dbReference type="EC" id="3.-.-.-" evidence="1"/>
<dbReference type="Proteomes" id="UP001595765">
    <property type="component" value="Unassembled WGS sequence"/>
</dbReference>
<keyword evidence="2" id="KW-1185">Reference proteome</keyword>
<dbReference type="PANTHER" id="PTHR43434:SF1">
    <property type="entry name" value="PHOSPHOGLYCOLATE PHOSPHATASE"/>
    <property type="match status" value="1"/>
</dbReference>
<reference evidence="2" key="1">
    <citation type="journal article" date="2019" name="Int. J. Syst. Evol. Microbiol.">
        <title>The Global Catalogue of Microorganisms (GCM) 10K type strain sequencing project: providing services to taxonomists for standard genome sequencing and annotation.</title>
        <authorList>
            <consortium name="The Broad Institute Genomics Platform"/>
            <consortium name="The Broad Institute Genome Sequencing Center for Infectious Disease"/>
            <person name="Wu L."/>
            <person name="Ma J."/>
        </authorList>
    </citation>
    <scope>NUCLEOTIDE SEQUENCE [LARGE SCALE GENOMIC DNA]</scope>
    <source>
        <strain evidence="2">CGMCC 4.7237</strain>
    </source>
</reference>
<evidence type="ECO:0000313" key="2">
    <source>
        <dbReference type="Proteomes" id="UP001595765"/>
    </source>
</evidence>
<dbReference type="NCBIfam" id="TIGR01509">
    <property type="entry name" value="HAD-SF-IA-v3"/>
    <property type="match status" value="1"/>
</dbReference>
<dbReference type="RefSeq" id="WP_386425247.1">
    <property type="nucleotide sequence ID" value="NZ_JBHSBB010000002.1"/>
</dbReference>
<dbReference type="GO" id="GO:0016787">
    <property type="term" value="F:hydrolase activity"/>
    <property type="evidence" value="ECO:0007669"/>
    <property type="project" value="UniProtKB-KW"/>
</dbReference>
<organism evidence="1 2">
    <name type="scientific">Streptomyces polygonati</name>
    <dbReference type="NCBI Taxonomy" id="1617087"/>
    <lineage>
        <taxon>Bacteria</taxon>
        <taxon>Bacillati</taxon>
        <taxon>Actinomycetota</taxon>
        <taxon>Actinomycetes</taxon>
        <taxon>Kitasatosporales</taxon>
        <taxon>Streptomycetaceae</taxon>
        <taxon>Streptomyces</taxon>
    </lineage>
</organism>
<dbReference type="Gene3D" id="3.40.50.1000">
    <property type="entry name" value="HAD superfamily/HAD-like"/>
    <property type="match status" value="1"/>
</dbReference>